<feature type="signal peptide" evidence="2">
    <location>
        <begin position="1"/>
        <end position="27"/>
    </location>
</feature>
<dbReference type="PROSITE" id="PS51257">
    <property type="entry name" value="PROKAR_LIPOPROTEIN"/>
    <property type="match status" value="1"/>
</dbReference>
<evidence type="ECO:0000256" key="1">
    <source>
        <dbReference type="SAM" id="MobiDB-lite"/>
    </source>
</evidence>
<protein>
    <recommendedName>
        <fullName evidence="5">Lipoprotein</fullName>
    </recommendedName>
</protein>
<reference evidence="3 4" key="1">
    <citation type="submission" date="2020-03" db="EMBL/GenBank/DDBJ databases">
        <title>WGS of actinomycetes isolated from Thailand.</title>
        <authorList>
            <person name="Thawai C."/>
        </authorList>
    </citation>
    <scope>NUCLEOTIDE SEQUENCE [LARGE SCALE GENOMIC DNA]</scope>
    <source>
        <strain evidence="3 4">PLAI 1-29</strain>
    </source>
</reference>
<evidence type="ECO:0000256" key="2">
    <source>
        <dbReference type="SAM" id="SignalP"/>
    </source>
</evidence>
<keyword evidence="2" id="KW-0732">Signal</keyword>
<dbReference type="Proteomes" id="UP000695264">
    <property type="component" value="Unassembled WGS sequence"/>
</dbReference>
<keyword evidence="4" id="KW-1185">Reference proteome</keyword>
<feature type="region of interest" description="Disordered" evidence="1">
    <location>
        <begin position="85"/>
        <end position="124"/>
    </location>
</feature>
<evidence type="ECO:0008006" key="5">
    <source>
        <dbReference type="Google" id="ProtNLM"/>
    </source>
</evidence>
<dbReference type="RefSeq" id="WP_168100301.1">
    <property type="nucleotide sequence ID" value="NZ_JAATEN010000002.1"/>
</dbReference>
<gene>
    <name evidence="3" type="ORF">HCK00_03925</name>
</gene>
<feature type="chain" id="PRO_5046875788" description="Lipoprotein" evidence="2">
    <location>
        <begin position="28"/>
        <end position="305"/>
    </location>
</feature>
<comment type="caution">
    <text evidence="3">The sequence shown here is derived from an EMBL/GenBank/DDBJ whole genome shotgun (WGS) entry which is preliminary data.</text>
</comment>
<evidence type="ECO:0000313" key="3">
    <source>
        <dbReference type="EMBL" id="NJP99712.1"/>
    </source>
</evidence>
<accession>A0ABX1BTC9</accession>
<dbReference type="EMBL" id="JAATEN010000002">
    <property type="protein sequence ID" value="NJP99712.1"/>
    <property type="molecule type" value="Genomic_DNA"/>
</dbReference>
<evidence type="ECO:0000313" key="4">
    <source>
        <dbReference type="Proteomes" id="UP000695264"/>
    </source>
</evidence>
<proteinExistence type="predicted"/>
<name>A0ABX1BTC9_9ACTN</name>
<sequence>MRPIGRHTAVGAVIALLVTGAAGCAQARPAASGRAPATAELSDAALDLAVRAGPYREEQLSLQQAEYELTRRCMDERGFDYPTWEGGTTGIDDSWQPDLENRRSHGYGFAGPAASPENQYPSGLSATERKAYARALSGDPGKQAVLRLSSGPEFTFGTTGCIAESRIGLYGDAVDAARVFYVPQEARNALNGPIGSSPAMRAATRAWKSCMKDRGQPYGSMAEARADAHRAHEAADADTARRTEVRIAMADGACALAADMPEVADRVGREQAGGLTSRQRTDLNRAAELRAAALERAQDIAGDRP</sequence>
<organism evidence="3 4">
    <name type="scientific">Streptomyces zingiberis</name>
    <dbReference type="NCBI Taxonomy" id="2053010"/>
    <lineage>
        <taxon>Bacteria</taxon>
        <taxon>Bacillati</taxon>
        <taxon>Actinomycetota</taxon>
        <taxon>Actinomycetes</taxon>
        <taxon>Kitasatosporales</taxon>
        <taxon>Streptomycetaceae</taxon>
        <taxon>Streptomyces</taxon>
    </lineage>
</organism>